<sequence length="215" mass="24577">MKKKTTIFIRDGEVRNYQDPLRRLAPVEKISSTDNHRETPSSSRGRVPRQRTVYSQRLIFRLKMAFLSILFSVFALIVMLWEVLRLSQFSIILIIMSAYAITSNYFFSRLFFLEIGKSSTERRRLKASRVILYVIFCGLSVLSFISDRAVVIFYDGNESLIKGNYIQIMDNLKGALSEDSAAAVTLVVLVSFVVWVLAVVIAIINKIIVNAHNQE</sequence>
<evidence type="ECO:0000313" key="3">
    <source>
        <dbReference type="Proteomes" id="UP000283589"/>
    </source>
</evidence>
<protein>
    <submittedName>
        <fullName evidence="2">Uncharacterized protein</fullName>
    </submittedName>
</protein>
<evidence type="ECO:0000313" key="2">
    <source>
        <dbReference type="EMBL" id="RGV34291.1"/>
    </source>
</evidence>
<dbReference type="RefSeq" id="WP_118259862.1">
    <property type="nucleotide sequence ID" value="NZ_CALBWO010000029.1"/>
</dbReference>
<feature type="transmembrane region" description="Helical" evidence="1">
    <location>
        <begin position="181"/>
        <end position="204"/>
    </location>
</feature>
<dbReference type="EMBL" id="QRZA01000008">
    <property type="protein sequence ID" value="RGV34291.1"/>
    <property type="molecule type" value="Genomic_DNA"/>
</dbReference>
<feature type="transmembrane region" description="Helical" evidence="1">
    <location>
        <begin position="87"/>
        <end position="107"/>
    </location>
</feature>
<dbReference type="Proteomes" id="UP000283589">
    <property type="component" value="Unassembled WGS sequence"/>
</dbReference>
<reference evidence="2 3" key="1">
    <citation type="submission" date="2018-08" db="EMBL/GenBank/DDBJ databases">
        <title>A genome reference for cultivated species of the human gut microbiota.</title>
        <authorList>
            <person name="Zou Y."/>
            <person name="Xue W."/>
            <person name="Luo G."/>
        </authorList>
    </citation>
    <scope>NUCLEOTIDE SEQUENCE [LARGE SCALE GENOMIC DNA]</scope>
    <source>
        <strain evidence="2 3">AF14-49</strain>
    </source>
</reference>
<keyword evidence="1" id="KW-1133">Transmembrane helix</keyword>
<accession>A0A412X1K7</accession>
<feature type="transmembrane region" description="Helical" evidence="1">
    <location>
        <begin position="58"/>
        <end position="81"/>
    </location>
</feature>
<dbReference type="AlphaFoldDB" id="A0A412X1K7"/>
<keyword evidence="1" id="KW-0472">Membrane</keyword>
<gene>
    <name evidence="2" type="ORF">DWW18_08210</name>
</gene>
<keyword evidence="1" id="KW-0812">Transmembrane</keyword>
<comment type="caution">
    <text evidence="2">The sequence shown here is derived from an EMBL/GenBank/DDBJ whole genome shotgun (WGS) entry which is preliminary data.</text>
</comment>
<feature type="transmembrane region" description="Helical" evidence="1">
    <location>
        <begin position="127"/>
        <end position="145"/>
    </location>
</feature>
<evidence type="ECO:0000256" key="1">
    <source>
        <dbReference type="SAM" id="Phobius"/>
    </source>
</evidence>
<organism evidence="2 3">
    <name type="scientific">Butyricimonas virosa</name>
    <dbReference type="NCBI Taxonomy" id="544645"/>
    <lineage>
        <taxon>Bacteria</taxon>
        <taxon>Pseudomonadati</taxon>
        <taxon>Bacteroidota</taxon>
        <taxon>Bacteroidia</taxon>
        <taxon>Bacteroidales</taxon>
        <taxon>Odoribacteraceae</taxon>
        <taxon>Butyricimonas</taxon>
    </lineage>
</organism>
<proteinExistence type="predicted"/>
<name>A0A412X1K7_9BACT</name>